<dbReference type="InterPro" id="IPR023374">
    <property type="entry name" value="AttH-like_dom_sf"/>
</dbReference>
<dbReference type="PANTHER" id="PTHR38591:SF1">
    <property type="entry name" value="BLL1000 PROTEIN"/>
    <property type="match status" value="1"/>
</dbReference>
<dbReference type="InterPro" id="IPR010791">
    <property type="entry name" value="AttH_dom"/>
</dbReference>
<proteinExistence type="predicted"/>
<dbReference type="Proteomes" id="UP000244892">
    <property type="component" value="Chromosome"/>
</dbReference>
<feature type="compositionally biased region" description="Basic and acidic residues" evidence="1">
    <location>
        <begin position="21"/>
        <end position="33"/>
    </location>
</feature>
<dbReference type="AlphaFoldDB" id="A0A2U8FVD5"/>
<gene>
    <name evidence="3" type="ORF">DEH84_00335</name>
</gene>
<dbReference type="Gene3D" id="2.40.370.10">
    <property type="entry name" value="AttH-like domain"/>
    <property type="match status" value="2"/>
</dbReference>
<dbReference type="EMBL" id="CP029210">
    <property type="protein sequence ID" value="AWI55003.1"/>
    <property type="molecule type" value="Genomic_DNA"/>
</dbReference>
<accession>A0A2U8FVD5</accession>
<reference evidence="3 4" key="1">
    <citation type="submission" date="2018-05" db="EMBL/GenBank/DDBJ databases">
        <title>complete genome sequence of Aquabacterium olei NBRC 110486.</title>
        <authorList>
            <person name="Tang B."/>
            <person name="Chang J."/>
            <person name="Zhang L."/>
            <person name="Yang H."/>
        </authorList>
    </citation>
    <scope>NUCLEOTIDE SEQUENCE [LARGE SCALE GENOMIC DNA]</scope>
    <source>
        <strain evidence="3 4">NBRC 110486</strain>
    </source>
</reference>
<name>A0A2U8FVD5_9BURK</name>
<feature type="domain" description="AttH" evidence="2">
    <location>
        <begin position="52"/>
        <end position="236"/>
    </location>
</feature>
<feature type="region of interest" description="Disordered" evidence="1">
    <location>
        <begin position="1"/>
        <end position="36"/>
    </location>
</feature>
<dbReference type="Pfam" id="PF07143">
    <property type="entry name" value="CrtC"/>
    <property type="match status" value="1"/>
</dbReference>
<evidence type="ECO:0000259" key="2">
    <source>
        <dbReference type="Pfam" id="PF07143"/>
    </source>
</evidence>
<evidence type="ECO:0000313" key="4">
    <source>
        <dbReference type="Proteomes" id="UP000244892"/>
    </source>
</evidence>
<dbReference type="OrthoDB" id="9770826at2"/>
<sequence length="376" mass="41231">MSLCTLPPGAAAWAAQPEGRGPADGRSPEDLPRAGRTLRFPRDFGAHPGSRTEWWYLTGALQTAGPSPRRFGFQITFFRSRTDVGPDNPSAFAPHQLLFAHAAVTDLAGRRLLHDQRLARAGFGLAEASTRDTDVRLRGWSLRRDGEAAQSRYIGRVDASDFLLDLRFSQTQPVLLQGRGGFSRKGPEVGQASHYYSHPQLQVDGRLTLKRVDHAGSRIEPLVVQGRAWMDHEWSETVMHPDAVGWDWVGMNLADGSALTAFRLRRADGSTLWTGGSWRAPGQLAQAFANGEVQFAAGRRWRSPATGANYPVAWTVTLPGGRRYTVEAELDNQELDSRGSTGSVYWEGLSTLKDDTGRIVGGGYLEMTGYASRLAL</sequence>
<dbReference type="Pfam" id="PF17186">
    <property type="entry name" value="Lipocalin_9"/>
    <property type="match status" value="1"/>
</dbReference>
<dbReference type="SUPFAM" id="SSF159245">
    <property type="entry name" value="AttH-like"/>
    <property type="match status" value="1"/>
</dbReference>
<protein>
    <submittedName>
        <fullName evidence="3">Carotenoid 1,2-hydratase</fullName>
    </submittedName>
</protein>
<keyword evidence="4" id="KW-1185">Reference proteome</keyword>
<evidence type="ECO:0000313" key="3">
    <source>
        <dbReference type="EMBL" id="AWI55003.1"/>
    </source>
</evidence>
<dbReference type="KEGG" id="aon:DEH84_00335"/>
<evidence type="ECO:0000256" key="1">
    <source>
        <dbReference type="SAM" id="MobiDB-lite"/>
    </source>
</evidence>
<dbReference type="PANTHER" id="PTHR38591">
    <property type="entry name" value="HYDROLASE"/>
    <property type="match status" value="1"/>
</dbReference>
<organism evidence="3 4">
    <name type="scientific">Aquabacterium olei</name>
    <dbReference type="NCBI Taxonomy" id="1296669"/>
    <lineage>
        <taxon>Bacteria</taxon>
        <taxon>Pseudomonadati</taxon>
        <taxon>Pseudomonadota</taxon>
        <taxon>Betaproteobacteria</taxon>
        <taxon>Burkholderiales</taxon>
        <taxon>Aquabacterium</taxon>
    </lineage>
</organism>